<dbReference type="Proteomes" id="UP001370490">
    <property type="component" value="Unassembled WGS sequence"/>
</dbReference>
<keyword evidence="2" id="KW-1185">Reference proteome</keyword>
<gene>
    <name evidence="1" type="ORF">RJ641_024395</name>
</gene>
<comment type="caution">
    <text evidence="1">The sequence shown here is derived from an EMBL/GenBank/DDBJ whole genome shotgun (WGS) entry which is preliminary data.</text>
</comment>
<accession>A0AAN8YTP4</accession>
<evidence type="ECO:0000313" key="1">
    <source>
        <dbReference type="EMBL" id="KAK6912302.1"/>
    </source>
</evidence>
<organism evidence="1 2">
    <name type="scientific">Dillenia turbinata</name>
    <dbReference type="NCBI Taxonomy" id="194707"/>
    <lineage>
        <taxon>Eukaryota</taxon>
        <taxon>Viridiplantae</taxon>
        <taxon>Streptophyta</taxon>
        <taxon>Embryophyta</taxon>
        <taxon>Tracheophyta</taxon>
        <taxon>Spermatophyta</taxon>
        <taxon>Magnoliopsida</taxon>
        <taxon>eudicotyledons</taxon>
        <taxon>Gunneridae</taxon>
        <taxon>Pentapetalae</taxon>
        <taxon>Dilleniales</taxon>
        <taxon>Dilleniaceae</taxon>
        <taxon>Dillenia</taxon>
    </lineage>
</organism>
<protein>
    <recommendedName>
        <fullName evidence="3">Pre-rRNA-processing protein Ipi1 N-terminal domain-containing protein</fullName>
    </recommendedName>
</protein>
<dbReference type="PANTHER" id="PTHR16056:SF2">
    <property type="entry name" value="TESTIS-EXPRESSED PROTEIN 10"/>
    <property type="match status" value="1"/>
</dbReference>
<sequence>MLHCCDQETSRLIPVLINCFQEFMRLIQAAPELDAQFFDCMLLTLQSLDQAVSCFFYGSNKYHSELQVSYEGPLTTIYGQRVSTVVWKKLLNVFPLNPVHHLSRKDDDRYFILNIIMARIFLHFGDWVHLPAALGENFLNFVESTLSGKVQIKQSGKGLHGKYLVTLLASIPRLLLQLDYYWKCRLLEAFTMAFKNCSPGSSMKMACLATIEEMLVPKQGVQYLDASGPEVLGYQIAWISELPLLLILLGDSFPSRSKAVLHLQLQLGQCIPLNSPLSQAYDNMQHSMRQFYSTCLEDGSICYGLSTKLTTDCQELSVCCLYYFSFLDPLLLKSIISCCLCSDMEPFMLFRIVEVLHSSFQVGHVHISDHISFFITLLSCYKVLPDKIYPKLENDEKISNRGTLKSMTSFVGSCMSQIGDNRLVFEILDKVLLDQMSLKLPVDNTCAMLKVLIKLDSRPTRLSDQSIIKLSSVLAEYLIDVAS</sequence>
<reference evidence="1 2" key="1">
    <citation type="submission" date="2023-12" db="EMBL/GenBank/DDBJ databases">
        <title>A high-quality genome assembly for Dillenia turbinata (Dilleniales).</title>
        <authorList>
            <person name="Chanderbali A."/>
        </authorList>
    </citation>
    <scope>NUCLEOTIDE SEQUENCE [LARGE SCALE GENOMIC DNA]</scope>
    <source>
        <strain evidence="1">LSX21</strain>
        <tissue evidence="1">Leaf</tissue>
    </source>
</reference>
<name>A0AAN8YTP4_9MAGN</name>
<dbReference type="EMBL" id="JBAMMX010000028">
    <property type="protein sequence ID" value="KAK6912302.1"/>
    <property type="molecule type" value="Genomic_DNA"/>
</dbReference>
<dbReference type="GO" id="GO:0005634">
    <property type="term" value="C:nucleus"/>
    <property type="evidence" value="ECO:0007669"/>
    <property type="project" value="TreeGrafter"/>
</dbReference>
<proteinExistence type="predicted"/>
<evidence type="ECO:0008006" key="3">
    <source>
        <dbReference type="Google" id="ProtNLM"/>
    </source>
</evidence>
<dbReference type="AlphaFoldDB" id="A0AAN8YTP4"/>
<feature type="non-terminal residue" evidence="1">
    <location>
        <position position="483"/>
    </location>
</feature>
<dbReference type="PANTHER" id="PTHR16056">
    <property type="entry name" value="REGULATOR OF MICROTUBULE DYNAMICS PROTEIN"/>
    <property type="match status" value="1"/>
</dbReference>
<evidence type="ECO:0000313" key="2">
    <source>
        <dbReference type="Proteomes" id="UP001370490"/>
    </source>
</evidence>